<evidence type="ECO:0000256" key="1">
    <source>
        <dbReference type="ARBA" id="ARBA00006817"/>
    </source>
</evidence>
<proteinExistence type="inferred from homology"/>
<dbReference type="Proteomes" id="UP000676409">
    <property type="component" value="Chromosome"/>
</dbReference>
<evidence type="ECO:0000259" key="2">
    <source>
        <dbReference type="Pfam" id="PF08327"/>
    </source>
</evidence>
<gene>
    <name evidence="3" type="ORF">KCG34_20385</name>
</gene>
<accession>A0A975FYM2</accession>
<evidence type="ECO:0000313" key="3">
    <source>
        <dbReference type="EMBL" id="QUD87384.1"/>
    </source>
</evidence>
<feature type="domain" description="Activator of Hsp90 ATPase homologue 1/2-like C-terminal" evidence="2">
    <location>
        <begin position="37"/>
        <end position="148"/>
    </location>
</feature>
<name>A0A975FYM2_9CAUL</name>
<dbReference type="Pfam" id="PF08327">
    <property type="entry name" value="AHSA1"/>
    <property type="match status" value="1"/>
</dbReference>
<sequence>MTSEAMLLEQVAFEPATFTRIGEDVLATISLTLDNHVDEVWAALTEAERLPQWLAPGQIEPREGGAARLDFADSGTVIDSEVTLWRPLHELEYSWSQPGEPRRPIRWSLEPIGPETRLELNVTTPASEDAARAAAGWAAHLEMLAASLAGAPIRFPFEVFKAAREAYRTQLAG</sequence>
<dbReference type="InterPro" id="IPR023393">
    <property type="entry name" value="START-like_dom_sf"/>
</dbReference>
<evidence type="ECO:0000313" key="4">
    <source>
        <dbReference type="Proteomes" id="UP000676409"/>
    </source>
</evidence>
<comment type="similarity">
    <text evidence="1">Belongs to the AHA1 family.</text>
</comment>
<dbReference type="KEGG" id="caul:KCG34_20385"/>
<dbReference type="InterPro" id="IPR013538">
    <property type="entry name" value="ASHA1/2-like_C"/>
</dbReference>
<organism evidence="3 4">
    <name type="scientific">Phenylobacterium montanum</name>
    <dbReference type="NCBI Taxonomy" id="2823693"/>
    <lineage>
        <taxon>Bacteria</taxon>
        <taxon>Pseudomonadati</taxon>
        <taxon>Pseudomonadota</taxon>
        <taxon>Alphaproteobacteria</taxon>
        <taxon>Caulobacterales</taxon>
        <taxon>Caulobacteraceae</taxon>
        <taxon>Phenylobacterium</taxon>
    </lineage>
</organism>
<dbReference type="RefSeq" id="WP_211937436.1">
    <property type="nucleotide sequence ID" value="NZ_CP073078.1"/>
</dbReference>
<keyword evidence="4" id="KW-1185">Reference proteome</keyword>
<protein>
    <submittedName>
        <fullName evidence="3">SRPBCC domain-containing protein</fullName>
    </submittedName>
</protein>
<dbReference type="SUPFAM" id="SSF55961">
    <property type="entry name" value="Bet v1-like"/>
    <property type="match status" value="1"/>
</dbReference>
<dbReference type="AlphaFoldDB" id="A0A975FYM2"/>
<dbReference type="EMBL" id="CP073078">
    <property type="protein sequence ID" value="QUD87384.1"/>
    <property type="molecule type" value="Genomic_DNA"/>
</dbReference>
<dbReference type="Gene3D" id="3.30.530.20">
    <property type="match status" value="1"/>
</dbReference>
<reference evidence="3" key="1">
    <citation type="submission" date="2021-04" db="EMBL/GenBank/DDBJ databases">
        <title>The complete genome sequence of Caulobacter sp. S6.</title>
        <authorList>
            <person name="Tang Y."/>
            <person name="Ouyang W."/>
            <person name="Liu Q."/>
            <person name="Huang B."/>
            <person name="Guo Z."/>
            <person name="Lei P."/>
        </authorList>
    </citation>
    <scope>NUCLEOTIDE SEQUENCE</scope>
    <source>
        <strain evidence="3">S6</strain>
    </source>
</reference>